<dbReference type="InterPro" id="IPR001647">
    <property type="entry name" value="HTH_TetR"/>
</dbReference>
<gene>
    <name evidence="7" type="ORF">ACFFNX_17495</name>
</gene>
<dbReference type="Gene3D" id="1.10.357.10">
    <property type="entry name" value="Tetracycline Repressor, domain 2"/>
    <property type="match status" value="1"/>
</dbReference>
<feature type="domain" description="HTH tetR-type" evidence="6">
    <location>
        <begin position="56"/>
        <end position="116"/>
    </location>
</feature>
<dbReference type="InterPro" id="IPR050109">
    <property type="entry name" value="HTH-type_TetR-like_transc_reg"/>
</dbReference>
<evidence type="ECO:0000256" key="2">
    <source>
        <dbReference type="ARBA" id="ARBA00023125"/>
    </source>
</evidence>
<dbReference type="Proteomes" id="UP001589627">
    <property type="component" value="Unassembled WGS sequence"/>
</dbReference>
<dbReference type="EMBL" id="JBHLZP010000116">
    <property type="protein sequence ID" value="MFB9833982.1"/>
    <property type="molecule type" value="Genomic_DNA"/>
</dbReference>
<evidence type="ECO:0000256" key="3">
    <source>
        <dbReference type="ARBA" id="ARBA00023163"/>
    </source>
</evidence>
<keyword evidence="2 4" id="KW-0238">DNA-binding</keyword>
<name>A0ABV5YG10_9ACTN</name>
<dbReference type="PANTHER" id="PTHR30055">
    <property type="entry name" value="HTH-TYPE TRANSCRIPTIONAL REGULATOR RUTR"/>
    <property type="match status" value="1"/>
</dbReference>
<keyword evidence="3" id="KW-0804">Transcription</keyword>
<comment type="caution">
    <text evidence="7">The sequence shown here is derived from an EMBL/GenBank/DDBJ whole genome shotgun (WGS) entry which is preliminary data.</text>
</comment>
<proteinExistence type="predicted"/>
<evidence type="ECO:0000256" key="4">
    <source>
        <dbReference type="PROSITE-ProRule" id="PRU00335"/>
    </source>
</evidence>
<feature type="region of interest" description="Disordered" evidence="5">
    <location>
        <begin position="38"/>
        <end position="58"/>
    </location>
</feature>
<evidence type="ECO:0000313" key="7">
    <source>
        <dbReference type="EMBL" id="MFB9833982.1"/>
    </source>
</evidence>
<dbReference type="InterPro" id="IPR009057">
    <property type="entry name" value="Homeodomain-like_sf"/>
</dbReference>
<dbReference type="InterPro" id="IPR004111">
    <property type="entry name" value="Repressor_TetR_C"/>
</dbReference>
<feature type="DNA-binding region" description="H-T-H motif" evidence="4">
    <location>
        <begin position="79"/>
        <end position="98"/>
    </location>
</feature>
<keyword evidence="1" id="KW-0805">Transcription regulation</keyword>
<sequence>MPVCEMCGRTLRPASRGRPPRYCSRACRARAYRLRAARPSVSPAHEAAPSDEPGPHLNRERIVRAAIDLADRHGAEAVSMRRTATHLQAGVMSLYRYVSGREELIELIVDAVFGARPLPEPGPEGWRAKLELSARREWEIYQAHPWVPQLVAATTRPPLAPNLMAYTDWRMRAVDGHGLDFGTLTQVAIMIGTYLQSAAMPLAYERRAARATRQSRQEWVAARQETIRHALASAELPMVSRFSTEAYDASEPERIFEFGLQRMLDGIAALLGPG</sequence>
<dbReference type="RefSeq" id="WP_378202693.1">
    <property type="nucleotide sequence ID" value="NZ_JBHLZP010000116.1"/>
</dbReference>
<protein>
    <submittedName>
        <fullName evidence="7">TetR/AcrR family transcriptional regulator</fullName>
    </submittedName>
</protein>
<dbReference type="PANTHER" id="PTHR30055:SF151">
    <property type="entry name" value="TRANSCRIPTIONAL REGULATORY PROTEIN"/>
    <property type="match status" value="1"/>
</dbReference>
<evidence type="ECO:0000259" key="6">
    <source>
        <dbReference type="PROSITE" id="PS50977"/>
    </source>
</evidence>
<accession>A0ABV5YG10</accession>
<dbReference type="PROSITE" id="PS50977">
    <property type="entry name" value="HTH_TETR_2"/>
    <property type="match status" value="1"/>
</dbReference>
<dbReference type="InterPro" id="IPR036271">
    <property type="entry name" value="Tet_transcr_reg_TetR-rel_C_sf"/>
</dbReference>
<dbReference type="Gene3D" id="1.10.10.60">
    <property type="entry name" value="Homeodomain-like"/>
    <property type="match status" value="1"/>
</dbReference>
<organism evidence="7 8">
    <name type="scientific">Actinoallomurus acaciae</name>
    <dbReference type="NCBI Taxonomy" id="502577"/>
    <lineage>
        <taxon>Bacteria</taxon>
        <taxon>Bacillati</taxon>
        <taxon>Actinomycetota</taxon>
        <taxon>Actinomycetes</taxon>
        <taxon>Streptosporangiales</taxon>
        <taxon>Thermomonosporaceae</taxon>
        <taxon>Actinoallomurus</taxon>
    </lineage>
</organism>
<dbReference type="Pfam" id="PF02909">
    <property type="entry name" value="TetR_C_1"/>
    <property type="match status" value="1"/>
</dbReference>
<dbReference type="SUPFAM" id="SSF46689">
    <property type="entry name" value="Homeodomain-like"/>
    <property type="match status" value="1"/>
</dbReference>
<dbReference type="SUPFAM" id="SSF48498">
    <property type="entry name" value="Tetracyclin repressor-like, C-terminal domain"/>
    <property type="match status" value="1"/>
</dbReference>
<evidence type="ECO:0000256" key="5">
    <source>
        <dbReference type="SAM" id="MobiDB-lite"/>
    </source>
</evidence>
<evidence type="ECO:0000256" key="1">
    <source>
        <dbReference type="ARBA" id="ARBA00023015"/>
    </source>
</evidence>
<keyword evidence="8" id="KW-1185">Reference proteome</keyword>
<evidence type="ECO:0000313" key="8">
    <source>
        <dbReference type="Proteomes" id="UP001589627"/>
    </source>
</evidence>
<reference evidence="7 8" key="1">
    <citation type="submission" date="2024-09" db="EMBL/GenBank/DDBJ databases">
        <authorList>
            <person name="Sun Q."/>
            <person name="Mori K."/>
        </authorList>
    </citation>
    <scope>NUCLEOTIDE SEQUENCE [LARGE SCALE GENOMIC DNA]</scope>
    <source>
        <strain evidence="7 8">TBRC 0563</strain>
    </source>
</reference>